<feature type="transmembrane region" description="Helical" evidence="2">
    <location>
        <begin position="163"/>
        <end position="187"/>
    </location>
</feature>
<keyword evidence="2" id="KW-1133">Transmembrane helix</keyword>
<feature type="transmembrane region" description="Helical" evidence="2">
    <location>
        <begin position="41"/>
        <end position="59"/>
    </location>
</feature>
<feature type="region of interest" description="Disordered" evidence="1">
    <location>
        <begin position="289"/>
        <end position="336"/>
    </location>
</feature>
<proteinExistence type="predicted"/>
<evidence type="ECO:0000256" key="1">
    <source>
        <dbReference type="SAM" id="MobiDB-lite"/>
    </source>
</evidence>
<sequence length="336" mass="38193">MASCNFSGNSDMYGLGIRLGFYINWYASSLASWIARDEVDGLEVSNSLFVAATFLALVIQTAQNKLIAIEIYIVLLFTFGGYLVLVPLYIWRCFTCWNPKLDPTRYSRVPVGPVFSILNWILLIAVAIFQLWFWFAGAREETTRSCEEFGFFFTKVRLFRKGFVVANILLYFFLIFCSVGSLCYEFIVTSGSKEKTRRRGRIGGRRRRPDSLGRITVLQKLQTFLSLTVASTIVAATELTIKWNGIEDVDEISSAGQTIPLIIAFGLLVRVIYVARYVGDKNPGQYDFYTRDGNTGGTRVRESPGRLPPRAGRRWPQNPGRLPPRFFDQDLSRNRI</sequence>
<feature type="transmembrane region" description="Helical" evidence="2">
    <location>
        <begin position="71"/>
        <end position="91"/>
    </location>
</feature>
<accession>A0A8H7TA02</accession>
<comment type="caution">
    <text evidence="3">The sequence shown here is derived from an EMBL/GenBank/DDBJ whole genome shotgun (WGS) entry which is preliminary data.</text>
</comment>
<gene>
    <name evidence="3" type="ORF">IFR04_011032</name>
</gene>
<protein>
    <submittedName>
        <fullName evidence="3">Uncharacterized protein</fullName>
    </submittedName>
</protein>
<feature type="transmembrane region" description="Helical" evidence="2">
    <location>
        <begin position="111"/>
        <end position="135"/>
    </location>
</feature>
<dbReference type="Proteomes" id="UP000664132">
    <property type="component" value="Unassembled WGS sequence"/>
</dbReference>
<dbReference type="EMBL" id="JAFJYH010000206">
    <property type="protein sequence ID" value="KAG4415852.1"/>
    <property type="molecule type" value="Genomic_DNA"/>
</dbReference>
<reference evidence="3" key="1">
    <citation type="submission" date="2021-02" db="EMBL/GenBank/DDBJ databases">
        <title>Genome sequence Cadophora malorum strain M34.</title>
        <authorList>
            <person name="Stefanovic E."/>
            <person name="Vu D."/>
            <person name="Scully C."/>
            <person name="Dijksterhuis J."/>
            <person name="Roader J."/>
            <person name="Houbraken J."/>
        </authorList>
    </citation>
    <scope>NUCLEOTIDE SEQUENCE</scope>
    <source>
        <strain evidence="3">M34</strain>
    </source>
</reference>
<keyword evidence="4" id="KW-1185">Reference proteome</keyword>
<keyword evidence="2" id="KW-0812">Transmembrane</keyword>
<dbReference type="AlphaFoldDB" id="A0A8H7TA02"/>
<dbReference type="OrthoDB" id="3945378at2759"/>
<evidence type="ECO:0000313" key="4">
    <source>
        <dbReference type="Proteomes" id="UP000664132"/>
    </source>
</evidence>
<name>A0A8H7TA02_9HELO</name>
<feature type="compositionally biased region" description="Basic and acidic residues" evidence="1">
    <location>
        <begin position="327"/>
        <end position="336"/>
    </location>
</feature>
<evidence type="ECO:0000313" key="3">
    <source>
        <dbReference type="EMBL" id="KAG4415852.1"/>
    </source>
</evidence>
<organism evidence="3 4">
    <name type="scientific">Cadophora malorum</name>
    <dbReference type="NCBI Taxonomy" id="108018"/>
    <lineage>
        <taxon>Eukaryota</taxon>
        <taxon>Fungi</taxon>
        <taxon>Dikarya</taxon>
        <taxon>Ascomycota</taxon>
        <taxon>Pezizomycotina</taxon>
        <taxon>Leotiomycetes</taxon>
        <taxon>Helotiales</taxon>
        <taxon>Ploettnerulaceae</taxon>
        <taxon>Cadophora</taxon>
    </lineage>
</organism>
<evidence type="ECO:0000256" key="2">
    <source>
        <dbReference type="SAM" id="Phobius"/>
    </source>
</evidence>
<feature type="transmembrane region" description="Helical" evidence="2">
    <location>
        <begin position="259"/>
        <end position="278"/>
    </location>
</feature>
<keyword evidence="2" id="KW-0472">Membrane</keyword>
<feature type="transmembrane region" description="Helical" evidence="2">
    <location>
        <begin position="12"/>
        <end position="35"/>
    </location>
</feature>